<feature type="binding site" evidence="4">
    <location>
        <position position="57"/>
    </location>
    <ligand>
        <name>substrate</name>
    </ligand>
</feature>
<dbReference type="PIRSF" id="PIRSF006806">
    <property type="entry name" value="FTHF_cligase"/>
    <property type="match status" value="1"/>
</dbReference>
<comment type="catalytic activity">
    <reaction evidence="5">
        <text>(6S)-5-formyl-5,6,7,8-tetrahydrofolate + ATP = (6R)-5,10-methenyltetrahydrofolate + ADP + phosphate</text>
        <dbReference type="Rhea" id="RHEA:10488"/>
        <dbReference type="ChEBI" id="CHEBI:30616"/>
        <dbReference type="ChEBI" id="CHEBI:43474"/>
        <dbReference type="ChEBI" id="CHEBI:57455"/>
        <dbReference type="ChEBI" id="CHEBI:57457"/>
        <dbReference type="ChEBI" id="CHEBI:456216"/>
        <dbReference type="EC" id="6.3.3.2"/>
    </reaction>
</comment>
<keyword evidence="5" id="KW-0479">Metal-binding</keyword>
<comment type="cofactor">
    <cofactor evidence="5">
        <name>Mg(2+)</name>
        <dbReference type="ChEBI" id="CHEBI:18420"/>
    </cofactor>
</comment>
<evidence type="ECO:0000256" key="4">
    <source>
        <dbReference type="PIRSR" id="PIRSR006806-1"/>
    </source>
</evidence>
<dbReference type="GO" id="GO:0030272">
    <property type="term" value="F:5-formyltetrahydrofolate cyclo-ligase activity"/>
    <property type="evidence" value="ECO:0007669"/>
    <property type="project" value="UniProtKB-EC"/>
</dbReference>
<accession>A0A937KA99</accession>
<organism evidence="6 7">
    <name type="scientific">Fulvivirga marina</name>
    <dbReference type="NCBI Taxonomy" id="2494733"/>
    <lineage>
        <taxon>Bacteria</taxon>
        <taxon>Pseudomonadati</taxon>
        <taxon>Bacteroidota</taxon>
        <taxon>Cytophagia</taxon>
        <taxon>Cytophagales</taxon>
        <taxon>Fulvivirgaceae</taxon>
        <taxon>Fulvivirga</taxon>
    </lineage>
</organism>
<comment type="similarity">
    <text evidence="1 5">Belongs to the 5-formyltetrahydrofolate cyclo-ligase family.</text>
</comment>
<evidence type="ECO:0000256" key="1">
    <source>
        <dbReference type="ARBA" id="ARBA00010638"/>
    </source>
</evidence>
<dbReference type="PANTHER" id="PTHR23407:SF1">
    <property type="entry name" value="5-FORMYLTETRAHYDROFOLATE CYCLO-LIGASE"/>
    <property type="match status" value="1"/>
</dbReference>
<dbReference type="AlphaFoldDB" id="A0A937KA99"/>
<dbReference type="PANTHER" id="PTHR23407">
    <property type="entry name" value="ATPASE INHIBITOR/5-FORMYLTETRAHYDROFOLATE CYCLO-LIGASE"/>
    <property type="match status" value="1"/>
</dbReference>
<dbReference type="SUPFAM" id="SSF100950">
    <property type="entry name" value="NagB/RpiA/CoA transferase-like"/>
    <property type="match status" value="1"/>
</dbReference>
<name>A0A937KA99_9BACT</name>
<dbReference type="Gene3D" id="3.40.50.10420">
    <property type="entry name" value="NagB/RpiA/CoA transferase-like"/>
    <property type="match status" value="1"/>
</dbReference>
<dbReference type="Proteomes" id="UP000614216">
    <property type="component" value="Unassembled WGS sequence"/>
</dbReference>
<proteinExistence type="inferred from homology"/>
<dbReference type="InterPro" id="IPR002698">
    <property type="entry name" value="FTHF_cligase"/>
</dbReference>
<dbReference type="NCBIfam" id="TIGR02727">
    <property type="entry name" value="MTHFS_bact"/>
    <property type="match status" value="1"/>
</dbReference>
<keyword evidence="6" id="KW-0436">Ligase</keyword>
<dbReference type="RefSeq" id="WP_202854506.1">
    <property type="nucleotide sequence ID" value="NZ_JAEUGD010000003.1"/>
</dbReference>
<protein>
    <recommendedName>
        <fullName evidence="5">5-formyltetrahydrofolate cyclo-ligase</fullName>
        <ecNumber evidence="5">6.3.3.2</ecNumber>
    </recommendedName>
</protein>
<keyword evidence="3 4" id="KW-0067">ATP-binding</keyword>
<feature type="binding site" evidence="4">
    <location>
        <position position="50"/>
    </location>
    <ligand>
        <name>substrate</name>
    </ligand>
</feature>
<dbReference type="GO" id="GO:0035999">
    <property type="term" value="P:tetrahydrofolate interconversion"/>
    <property type="evidence" value="ECO:0007669"/>
    <property type="project" value="TreeGrafter"/>
</dbReference>
<dbReference type="GO" id="GO:0005524">
    <property type="term" value="F:ATP binding"/>
    <property type="evidence" value="ECO:0007669"/>
    <property type="project" value="UniProtKB-KW"/>
</dbReference>
<feature type="binding site" evidence="4">
    <location>
        <begin position="4"/>
        <end position="8"/>
    </location>
    <ligand>
        <name>ATP</name>
        <dbReference type="ChEBI" id="CHEBI:30616"/>
    </ligand>
</feature>
<dbReference type="Pfam" id="PF01812">
    <property type="entry name" value="5-FTHF_cyc-lig"/>
    <property type="match status" value="1"/>
</dbReference>
<evidence type="ECO:0000256" key="2">
    <source>
        <dbReference type="ARBA" id="ARBA00022741"/>
    </source>
</evidence>
<evidence type="ECO:0000313" key="6">
    <source>
        <dbReference type="EMBL" id="MBL6444961.1"/>
    </source>
</evidence>
<feature type="binding site" evidence="4">
    <location>
        <begin position="135"/>
        <end position="143"/>
    </location>
    <ligand>
        <name>ATP</name>
        <dbReference type="ChEBI" id="CHEBI:30616"/>
    </ligand>
</feature>
<dbReference type="EC" id="6.3.3.2" evidence="5"/>
<evidence type="ECO:0000256" key="5">
    <source>
        <dbReference type="RuleBase" id="RU361279"/>
    </source>
</evidence>
<comment type="caution">
    <text evidence="6">The sequence shown here is derived from an EMBL/GenBank/DDBJ whole genome shotgun (WGS) entry which is preliminary data.</text>
</comment>
<sequence>MVDKNTLRKVYLEKRLTLSAEEYQRRNKLLIDRLIEYIDFTQVNFLHTFLSITDKYEVDTFSVIKIVRELNPDINIVICKTLPKGELSHYKLNDRTRIEKNKWGIPEPVEGDIADIEGIDLVLVPLICFDKVGHRVGYGKGFYDRFLKKVPKARKVGLALTPPLDIIKYSDEMDVRLNMCVSPFETYEF</sequence>
<dbReference type="InterPro" id="IPR024185">
    <property type="entry name" value="FTHF_cligase-like_sf"/>
</dbReference>
<dbReference type="GO" id="GO:0046872">
    <property type="term" value="F:metal ion binding"/>
    <property type="evidence" value="ECO:0007669"/>
    <property type="project" value="UniProtKB-KW"/>
</dbReference>
<dbReference type="EMBL" id="JAEUGD010000003">
    <property type="protein sequence ID" value="MBL6444961.1"/>
    <property type="molecule type" value="Genomic_DNA"/>
</dbReference>
<keyword evidence="2 4" id="KW-0547">Nucleotide-binding</keyword>
<evidence type="ECO:0000256" key="3">
    <source>
        <dbReference type="ARBA" id="ARBA00022840"/>
    </source>
</evidence>
<keyword evidence="5" id="KW-0460">Magnesium</keyword>
<evidence type="ECO:0000313" key="7">
    <source>
        <dbReference type="Proteomes" id="UP000614216"/>
    </source>
</evidence>
<dbReference type="GO" id="GO:0009396">
    <property type="term" value="P:folic acid-containing compound biosynthetic process"/>
    <property type="evidence" value="ECO:0007669"/>
    <property type="project" value="TreeGrafter"/>
</dbReference>
<dbReference type="InterPro" id="IPR037171">
    <property type="entry name" value="NagB/RpiA_transferase-like"/>
</dbReference>
<keyword evidence="7" id="KW-1185">Reference proteome</keyword>
<gene>
    <name evidence="6" type="ORF">JMN32_01480</name>
</gene>
<reference evidence="6" key="1">
    <citation type="submission" date="2021-01" db="EMBL/GenBank/DDBJ databases">
        <title>Fulvivirga kasyanovii gen. nov., sp nov., a novel member of the phylum Bacteroidetes isolated from seawater in a mussel farm.</title>
        <authorList>
            <person name="Zhao L.-H."/>
            <person name="Wang Z.-J."/>
        </authorList>
    </citation>
    <scope>NUCLEOTIDE SEQUENCE</scope>
    <source>
        <strain evidence="6">29W222</strain>
    </source>
</reference>